<feature type="domain" description="Reductase C-terminal" evidence="6">
    <location>
        <begin position="321"/>
        <end position="408"/>
    </location>
</feature>
<dbReference type="GeneID" id="89336632"/>
<dbReference type="Pfam" id="PF07992">
    <property type="entry name" value="Pyr_redox_2"/>
    <property type="match status" value="1"/>
</dbReference>
<reference evidence="7 8" key="1">
    <citation type="submission" date="2024-02" db="EMBL/GenBank/DDBJ databases">
        <title>STSV induces naive adaptation in Sulfolobus.</title>
        <authorList>
            <person name="Xiang X."/>
            <person name="Song M."/>
        </authorList>
    </citation>
    <scope>NUCLEOTIDE SEQUENCE [LARGE SCALE GENOMIC DNA]</scope>
    <source>
        <strain evidence="7 8">RT2</strain>
    </source>
</reference>
<name>A0AAX4KXP8_9CREN</name>
<protein>
    <submittedName>
        <fullName evidence="7">FAD/NAD(P)-binding oxidoreductase</fullName>
        <ecNumber evidence="7">1.-.-.-</ecNumber>
    </submittedName>
</protein>
<dbReference type="GO" id="GO:0016651">
    <property type="term" value="F:oxidoreductase activity, acting on NAD(P)H"/>
    <property type="evidence" value="ECO:0007669"/>
    <property type="project" value="TreeGrafter"/>
</dbReference>
<dbReference type="Proteomes" id="UP001432202">
    <property type="component" value="Chromosome"/>
</dbReference>
<dbReference type="PANTHER" id="PTHR43557">
    <property type="entry name" value="APOPTOSIS-INDUCING FACTOR 1"/>
    <property type="match status" value="1"/>
</dbReference>
<dbReference type="InterPro" id="IPR016156">
    <property type="entry name" value="FAD/NAD-linked_Rdtase_dimer_sf"/>
</dbReference>
<keyword evidence="8" id="KW-1185">Reference proteome</keyword>
<dbReference type="Gene3D" id="3.30.390.30">
    <property type="match status" value="1"/>
</dbReference>
<dbReference type="InterPro" id="IPR036188">
    <property type="entry name" value="FAD/NAD-bd_sf"/>
</dbReference>
<dbReference type="InterPro" id="IPR050446">
    <property type="entry name" value="FAD-oxidoreductase/Apoptosis"/>
</dbReference>
<accession>A0AAX4KXP8</accession>
<evidence type="ECO:0000313" key="7">
    <source>
        <dbReference type="EMBL" id="WWQ59377.1"/>
    </source>
</evidence>
<dbReference type="EC" id="1.-.-.-" evidence="7"/>
<sequence length="412" mass="46274">MEKSYEYLIIGSGIAGYNALKELLNVNPKAKIIMVSSDSQFPYDRPPLSKYYLRGEMPRDKLFFEDPSFYKADNVEVKLNSEVERIDTKNKEAILKNGTTIKFNKALIATGGRPRKLNIPGEEHAYYLRSLDDADKLKNAVSRAKEALIIGAGFIGVEVASSLTTLGVKTTVIEVKPYIWNTFVDEKISKLIQQYFEGKGVRFILNESVKEILKNNGRLIAKTSGGKNIETDLVLIAVGIIPNVEIAQNSGIEVNNGIVVNEYLQTSAKDVYAAGDVANIYDPREKRRKRIEHWNNAEYTGKLSARNMSGGQESYNFISSIWSDIFDLHIESAGDTMGYDEYVIRGKFDVNNPNFNVIYLKGGAVKGYVAINRDYSELEVLNKMIELGIDVSNKKSSLQDENFDLKRLIETQ</sequence>
<dbReference type="Pfam" id="PF14759">
    <property type="entry name" value="Reductase_C"/>
    <property type="match status" value="1"/>
</dbReference>
<organism evidence="7 8">
    <name type="scientific">Sulfolobus tengchongensis</name>
    <dbReference type="NCBI Taxonomy" id="207809"/>
    <lineage>
        <taxon>Archaea</taxon>
        <taxon>Thermoproteota</taxon>
        <taxon>Thermoprotei</taxon>
        <taxon>Sulfolobales</taxon>
        <taxon>Sulfolobaceae</taxon>
        <taxon>Sulfolobus</taxon>
    </lineage>
</organism>
<keyword evidence="4 7" id="KW-0560">Oxidoreductase</keyword>
<keyword evidence="3" id="KW-0274">FAD</keyword>
<dbReference type="EMBL" id="CP146016">
    <property type="protein sequence ID" value="WWQ59377.1"/>
    <property type="molecule type" value="Genomic_DNA"/>
</dbReference>
<comment type="cofactor">
    <cofactor evidence="1">
        <name>FAD</name>
        <dbReference type="ChEBI" id="CHEBI:57692"/>
    </cofactor>
</comment>
<keyword evidence="2" id="KW-0285">Flavoprotein</keyword>
<dbReference type="PRINTS" id="PR00411">
    <property type="entry name" value="PNDRDTASEI"/>
</dbReference>
<evidence type="ECO:0000256" key="4">
    <source>
        <dbReference type="ARBA" id="ARBA00023002"/>
    </source>
</evidence>
<dbReference type="PRINTS" id="PR00368">
    <property type="entry name" value="FADPNR"/>
</dbReference>
<evidence type="ECO:0000313" key="8">
    <source>
        <dbReference type="Proteomes" id="UP001432202"/>
    </source>
</evidence>
<gene>
    <name evidence="7" type="ORF">V6M85_07650</name>
</gene>
<dbReference type="PANTHER" id="PTHR43557:SF2">
    <property type="entry name" value="RIESKE DOMAIN-CONTAINING PROTEIN-RELATED"/>
    <property type="match status" value="1"/>
</dbReference>
<dbReference type="GO" id="GO:0005737">
    <property type="term" value="C:cytoplasm"/>
    <property type="evidence" value="ECO:0007669"/>
    <property type="project" value="TreeGrafter"/>
</dbReference>
<evidence type="ECO:0000259" key="6">
    <source>
        <dbReference type="Pfam" id="PF14759"/>
    </source>
</evidence>
<dbReference type="InterPro" id="IPR028202">
    <property type="entry name" value="Reductase_C"/>
</dbReference>
<dbReference type="SUPFAM" id="SSF55424">
    <property type="entry name" value="FAD/NAD-linked reductases, dimerisation (C-terminal) domain"/>
    <property type="match status" value="1"/>
</dbReference>
<evidence type="ECO:0000256" key="3">
    <source>
        <dbReference type="ARBA" id="ARBA00022827"/>
    </source>
</evidence>
<proteinExistence type="predicted"/>
<dbReference type="RefSeq" id="WP_338598494.1">
    <property type="nucleotide sequence ID" value="NZ_CP146016.1"/>
</dbReference>
<dbReference type="SUPFAM" id="SSF51905">
    <property type="entry name" value="FAD/NAD(P)-binding domain"/>
    <property type="match status" value="2"/>
</dbReference>
<evidence type="ECO:0000256" key="1">
    <source>
        <dbReference type="ARBA" id="ARBA00001974"/>
    </source>
</evidence>
<dbReference type="Gene3D" id="3.50.50.60">
    <property type="entry name" value="FAD/NAD(P)-binding domain"/>
    <property type="match status" value="2"/>
</dbReference>
<evidence type="ECO:0000259" key="5">
    <source>
        <dbReference type="Pfam" id="PF07992"/>
    </source>
</evidence>
<evidence type="ECO:0000256" key="2">
    <source>
        <dbReference type="ARBA" id="ARBA00022630"/>
    </source>
</evidence>
<dbReference type="AlphaFoldDB" id="A0AAX4KXP8"/>
<dbReference type="InterPro" id="IPR023753">
    <property type="entry name" value="FAD/NAD-binding_dom"/>
</dbReference>
<feature type="domain" description="FAD/NAD(P)-binding" evidence="5">
    <location>
        <begin position="6"/>
        <end position="301"/>
    </location>
</feature>